<evidence type="ECO:0000259" key="1">
    <source>
        <dbReference type="Pfam" id="PF01261"/>
    </source>
</evidence>
<dbReference type="Gene3D" id="3.20.20.150">
    <property type="entry name" value="Divalent-metal-dependent TIM barrel enzymes"/>
    <property type="match status" value="1"/>
</dbReference>
<dbReference type="InterPro" id="IPR036237">
    <property type="entry name" value="Xyl_isomerase-like_sf"/>
</dbReference>
<accession>A0A1F5YEI5</accession>
<name>A0A1F5YEI5_9BACT</name>
<gene>
    <name evidence="2" type="ORF">A2Z86_09790</name>
</gene>
<evidence type="ECO:0000313" key="2">
    <source>
        <dbReference type="EMBL" id="OGF98559.1"/>
    </source>
</evidence>
<dbReference type="InterPro" id="IPR013022">
    <property type="entry name" value="Xyl_isomerase-like_TIM-brl"/>
</dbReference>
<protein>
    <recommendedName>
        <fullName evidence="1">Xylose isomerase-like TIM barrel domain-containing protein</fullName>
    </recommendedName>
</protein>
<dbReference type="InterPro" id="IPR050312">
    <property type="entry name" value="IolE/XylAMocC-like"/>
</dbReference>
<dbReference type="EMBL" id="MFIV01000086">
    <property type="protein sequence ID" value="OGF98559.1"/>
    <property type="molecule type" value="Genomic_DNA"/>
</dbReference>
<sequence>MKRRKFLGALGLGAAGIFVSPLASRPGLQGAYLRHFNLGVITDEIHDDVETALEFVSQFGLGWVEIRNIWGKYVTDVGDAEIQRLKKLLRLYGLRVSVVDTALFKTTLPGSHPTQGQKDEYTYNEQFDLLRRGVEKAVALNAPYLRIFDFWRCREQDSIMDVVAEHIKRAIEIARPAGVRLLLENEFSCHTGTGEESRLMQQRIANPYLGFIWDPQNCLIAGAIPFPDEYEKLDKARISHVHIKDALKDPATGIYKSVKVGTGEVDWTGQFAALLRDGFRGTLSLETHYNGSDGSRYSASLESLISIFGLIKKA</sequence>
<comment type="caution">
    <text evidence="2">The sequence shown here is derived from an EMBL/GenBank/DDBJ whole genome shotgun (WGS) entry which is preliminary data.</text>
</comment>
<dbReference type="Proteomes" id="UP000176992">
    <property type="component" value="Unassembled WGS sequence"/>
</dbReference>
<proteinExistence type="predicted"/>
<dbReference type="PANTHER" id="PTHR12110:SF41">
    <property type="entry name" value="INOSOSE DEHYDRATASE"/>
    <property type="match status" value="1"/>
</dbReference>
<organism evidence="2 3">
    <name type="scientific">Candidatus Glassbacteria bacterium GWA2_58_10</name>
    <dbReference type="NCBI Taxonomy" id="1817865"/>
    <lineage>
        <taxon>Bacteria</taxon>
        <taxon>Candidatus Glassiibacteriota</taxon>
    </lineage>
</organism>
<dbReference type="AlphaFoldDB" id="A0A1F5YEI5"/>
<dbReference type="PANTHER" id="PTHR12110">
    <property type="entry name" value="HYDROXYPYRUVATE ISOMERASE"/>
    <property type="match status" value="1"/>
</dbReference>
<reference evidence="2 3" key="1">
    <citation type="journal article" date="2016" name="Nat. Commun.">
        <title>Thousands of microbial genomes shed light on interconnected biogeochemical processes in an aquifer system.</title>
        <authorList>
            <person name="Anantharaman K."/>
            <person name="Brown C.T."/>
            <person name="Hug L.A."/>
            <person name="Sharon I."/>
            <person name="Castelle C.J."/>
            <person name="Probst A.J."/>
            <person name="Thomas B.C."/>
            <person name="Singh A."/>
            <person name="Wilkins M.J."/>
            <person name="Karaoz U."/>
            <person name="Brodie E.L."/>
            <person name="Williams K.H."/>
            <person name="Hubbard S.S."/>
            <person name="Banfield J.F."/>
        </authorList>
    </citation>
    <scope>NUCLEOTIDE SEQUENCE [LARGE SCALE GENOMIC DNA]</scope>
</reference>
<evidence type="ECO:0000313" key="3">
    <source>
        <dbReference type="Proteomes" id="UP000176992"/>
    </source>
</evidence>
<feature type="domain" description="Xylose isomerase-like TIM barrel" evidence="1">
    <location>
        <begin position="54"/>
        <end position="304"/>
    </location>
</feature>
<dbReference type="SUPFAM" id="SSF51658">
    <property type="entry name" value="Xylose isomerase-like"/>
    <property type="match status" value="1"/>
</dbReference>
<dbReference type="Pfam" id="PF01261">
    <property type="entry name" value="AP_endonuc_2"/>
    <property type="match status" value="1"/>
</dbReference>